<evidence type="ECO:0000313" key="1">
    <source>
        <dbReference type="EMBL" id="QSY50195.1"/>
    </source>
</evidence>
<dbReference type="RefSeq" id="WP_086570608.1">
    <property type="nucleotide sequence ID" value="NZ_CP071595.1"/>
</dbReference>
<dbReference type="EMBL" id="CP071595">
    <property type="protein sequence ID" value="QSY50195.1"/>
    <property type="molecule type" value="Genomic_DNA"/>
</dbReference>
<gene>
    <name evidence="1" type="ORF">J3S04_03845</name>
</gene>
<proteinExistence type="predicted"/>
<accession>A0ABX7RPI2</accession>
<reference evidence="1 2" key="1">
    <citation type="submission" date="2021-03" db="EMBL/GenBank/DDBJ databases">
        <title>Streptomyces strains.</title>
        <authorList>
            <person name="Lund M.B."/>
            <person name="Toerring T."/>
        </authorList>
    </citation>
    <scope>NUCLEOTIDE SEQUENCE [LARGE SCALE GENOMIC DNA]</scope>
    <source>
        <strain evidence="1 2">KCC S-1010</strain>
    </source>
</reference>
<dbReference type="Proteomes" id="UP000671836">
    <property type="component" value="Chromosome"/>
</dbReference>
<name>A0ABX7RPI2_9ACTN</name>
<evidence type="ECO:0000313" key="2">
    <source>
        <dbReference type="Proteomes" id="UP000671836"/>
    </source>
</evidence>
<sequence length="97" mass="10434">MKTFIGGHQAIGTDEFIELALGTPLELWLGESGESEEERVARLDAARDILAENPDLPDEITRIIADLIEAQSAPLNVTTLHRVITGGRNSQRGAVAA</sequence>
<keyword evidence="2" id="KW-1185">Reference proteome</keyword>
<protein>
    <submittedName>
        <fullName evidence="1">Uncharacterized protein</fullName>
    </submittedName>
</protein>
<organism evidence="1 2">
    <name type="scientific">Streptomyces griseocarneus</name>
    <dbReference type="NCBI Taxonomy" id="51201"/>
    <lineage>
        <taxon>Bacteria</taxon>
        <taxon>Bacillati</taxon>
        <taxon>Actinomycetota</taxon>
        <taxon>Actinomycetes</taxon>
        <taxon>Kitasatosporales</taxon>
        <taxon>Streptomycetaceae</taxon>
        <taxon>Streptomyces</taxon>
    </lineage>
</organism>